<evidence type="ECO:0000259" key="1">
    <source>
        <dbReference type="Pfam" id="PF02464"/>
    </source>
</evidence>
<organism evidence="2 3">
    <name type="scientific">Paraburkholderia acidisoli</name>
    <dbReference type="NCBI Taxonomy" id="2571748"/>
    <lineage>
        <taxon>Bacteria</taxon>
        <taxon>Pseudomonadati</taxon>
        <taxon>Pseudomonadota</taxon>
        <taxon>Betaproteobacteria</taxon>
        <taxon>Burkholderiales</taxon>
        <taxon>Burkholderiaceae</taxon>
        <taxon>Paraburkholderia</taxon>
    </lineage>
</organism>
<name>A0A7Z2GIV2_9BURK</name>
<dbReference type="InterPro" id="IPR036653">
    <property type="entry name" value="CinA-like_C"/>
</dbReference>
<dbReference type="SUPFAM" id="SSF142433">
    <property type="entry name" value="CinA-like"/>
    <property type="match status" value="1"/>
</dbReference>
<dbReference type="KEGG" id="pacs:FAZ98_13220"/>
<accession>A0A7Z2GIV2</accession>
<feature type="domain" description="CinA C-terminal" evidence="1">
    <location>
        <begin position="3"/>
        <end position="158"/>
    </location>
</feature>
<reference evidence="2 3" key="1">
    <citation type="submission" date="2019-12" db="EMBL/GenBank/DDBJ databases">
        <title>Paraburkholderia acidiphila 7Q-K02 sp. nov and Paraburkholderia acidisoli DHF22 sp. nov., two strains isolated from forest soil.</title>
        <authorList>
            <person name="Gao Z."/>
            <person name="Qiu L."/>
        </authorList>
    </citation>
    <scope>NUCLEOTIDE SEQUENCE [LARGE SCALE GENOMIC DNA]</scope>
    <source>
        <strain evidence="2 3">DHF22</strain>
    </source>
</reference>
<dbReference type="RefSeq" id="WP_158951612.1">
    <property type="nucleotide sequence ID" value="NZ_CP046913.1"/>
</dbReference>
<dbReference type="OrthoDB" id="9801454at2"/>
<proteinExistence type="predicted"/>
<protein>
    <submittedName>
        <fullName evidence="2">Ompetence-damaged protein</fullName>
    </submittedName>
</protein>
<dbReference type="EMBL" id="CP046913">
    <property type="protein sequence ID" value="QGZ62607.1"/>
    <property type="molecule type" value="Genomic_DNA"/>
</dbReference>
<dbReference type="Proteomes" id="UP000433577">
    <property type="component" value="Chromosome 1"/>
</dbReference>
<sequence>MNVSKQIVGYLISRSLVLASVETCTAGAIAAMLAEQRGAPRCLALGYIAYPEAAIRTLPGVQAPTLDREGALSEAVAREAAQGALGPPALHPANAATVAFASMGTLSLDHDDPRAVVAHCFAWACRHGDRVYCESETVAFSGTRHDIRRSIARRALLGVPRFVDRIARM</sequence>
<dbReference type="InterPro" id="IPR008136">
    <property type="entry name" value="CinA_C"/>
</dbReference>
<gene>
    <name evidence="2" type="ORF">FAZ98_13220</name>
</gene>
<evidence type="ECO:0000313" key="3">
    <source>
        <dbReference type="Proteomes" id="UP000433577"/>
    </source>
</evidence>
<keyword evidence="3" id="KW-1185">Reference proteome</keyword>
<dbReference type="Gene3D" id="3.90.950.20">
    <property type="entry name" value="CinA-like"/>
    <property type="match status" value="1"/>
</dbReference>
<evidence type="ECO:0000313" key="2">
    <source>
        <dbReference type="EMBL" id="QGZ62607.1"/>
    </source>
</evidence>
<dbReference type="AlphaFoldDB" id="A0A7Z2GIV2"/>
<dbReference type="Pfam" id="PF02464">
    <property type="entry name" value="CinA"/>
    <property type="match status" value="1"/>
</dbReference>